<evidence type="ECO:0000256" key="1">
    <source>
        <dbReference type="SAM" id="SignalP"/>
    </source>
</evidence>
<dbReference type="STRING" id="1051891.A0A0C3Q1X4"/>
<dbReference type="EMBL" id="KN823505">
    <property type="protein sequence ID" value="KIO16681.1"/>
    <property type="molecule type" value="Genomic_DNA"/>
</dbReference>
<dbReference type="Proteomes" id="UP000054248">
    <property type="component" value="Unassembled WGS sequence"/>
</dbReference>
<dbReference type="AlphaFoldDB" id="A0A0C3Q1X4"/>
<proteinExistence type="predicted"/>
<name>A0A0C3Q1X4_9AGAM</name>
<feature type="signal peptide" evidence="1">
    <location>
        <begin position="1"/>
        <end position="27"/>
    </location>
</feature>
<protein>
    <submittedName>
        <fullName evidence="2">Uncharacterized protein</fullName>
    </submittedName>
</protein>
<dbReference type="OrthoDB" id="549336at2759"/>
<evidence type="ECO:0000313" key="3">
    <source>
        <dbReference type="Proteomes" id="UP000054248"/>
    </source>
</evidence>
<dbReference type="HOGENOM" id="CLU_940715_0_0_1"/>
<reference evidence="2 3" key="1">
    <citation type="submission" date="2014-04" db="EMBL/GenBank/DDBJ databases">
        <authorList>
            <consortium name="DOE Joint Genome Institute"/>
            <person name="Kuo A."/>
            <person name="Girlanda M."/>
            <person name="Perotto S."/>
            <person name="Kohler A."/>
            <person name="Nagy L.G."/>
            <person name="Floudas D."/>
            <person name="Copeland A."/>
            <person name="Barry K.W."/>
            <person name="Cichocki N."/>
            <person name="Veneault-Fourrey C."/>
            <person name="LaButti K."/>
            <person name="Lindquist E.A."/>
            <person name="Lipzen A."/>
            <person name="Lundell T."/>
            <person name="Morin E."/>
            <person name="Murat C."/>
            <person name="Sun H."/>
            <person name="Tunlid A."/>
            <person name="Henrissat B."/>
            <person name="Grigoriev I.V."/>
            <person name="Hibbett D.S."/>
            <person name="Martin F."/>
            <person name="Nordberg H.P."/>
            <person name="Cantor M.N."/>
            <person name="Hua S.X."/>
        </authorList>
    </citation>
    <scope>NUCLEOTIDE SEQUENCE [LARGE SCALE GENOMIC DNA]</scope>
    <source>
        <strain evidence="2 3">MUT 4182</strain>
    </source>
</reference>
<organism evidence="2 3">
    <name type="scientific">Tulasnella calospora MUT 4182</name>
    <dbReference type="NCBI Taxonomy" id="1051891"/>
    <lineage>
        <taxon>Eukaryota</taxon>
        <taxon>Fungi</taxon>
        <taxon>Dikarya</taxon>
        <taxon>Basidiomycota</taxon>
        <taxon>Agaricomycotina</taxon>
        <taxon>Agaricomycetes</taxon>
        <taxon>Cantharellales</taxon>
        <taxon>Tulasnellaceae</taxon>
        <taxon>Tulasnella</taxon>
    </lineage>
</organism>
<feature type="chain" id="PRO_5002168501" evidence="1">
    <location>
        <begin position="28"/>
        <end position="296"/>
    </location>
</feature>
<reference evidence="3" key="2">
    <citation type="submission" date="2015-01" db="EMBL/GenBank/DDBJ databases">
        <title>Evolutionary Origins and Diversification of the Mycorrhizal Mutualists.</title>
        <authorList>
            <consortium name="DOE Joint Genome Institute"/>
            <consortium name="Mycorrhizal Genomics Consortium"/>
            <person name="Kohler A."/>
            <person name="Kuo A."/>
            <person name="Nagy L.G."/>
            <person name="Floudas D."/>
            <person name="Copeland A."/>
            <person name="Barry K.W."/>
            <person name="Cichocki N."/>
            <person name="Veneault-Fourrey C."/>
            <person name="LaButti K."/>
            <person name="Lindquist E.A."/>
            <person name="Lipzen A."/>
            <person name="Lundell T."/>
            <person name="Morin E."/>
            <person name="Murat C."/>
            <person name="Riley R."/>
            <person name="Ohm R."/>
            <person name="Sun H."/>
            <person name="Tunlid A."/>
            <person name="Henrissat B."/>
            <person name="Grigoriev I.V."/>
            <person name="Hibbett D.S."/>
            <person name="Martin F."/>
        </authorList>
    </citation>
    <scope>NUCLEOTIDE SEQUENCE [LARGE SCALE GENOMIC DNA]</scope>
    <source>
        <strain evidence="3">MUT 4182</strain>
    </source>
</reference>
<gene>
    <name evidence="2" type="ORF">M407DRAFT_12692</name>
</gene>
<evidence type="ECO:0000313" key="2">
    <source>
        <dbReference type="EMBL" id="KIO16681.1"/>
    </source>
</evidence>
<accession>A0A0C3Q1X4</accession>
<sequence>MLGSTPGQAQITLSLLIFLFLVSLADCYPSLSTPSSDHGQVNANAQNTFKVQKSPLPVFLSFDSPSPFVRRHVAISTSFARSEVYEPLAWIAHTAMANYAAEPLPTSLKIYSSEPGFLLLLKRAGILPPDIVRPGDQFGTLPSDIIRPMDQLTRDIHSTTLYDDDAGAMIDLVILGTCEADLERFGFDLLKAWDDRPHDKKFMLVCGVHGDHITDWFKYIPEWSQRGSLRVIPMSEHTNEFATAPDASPGLDENVKQMLSQGWKLSDEGFTMLKREIWEQNGNVMGRILQDLYSEI</sequence>
<keyword evidence="3" id="KW-1185">Reference proteome</keyword>
<keyword evidence="1" id="KW-0732">Signal</keyword>